<organism evidence="1 2">
    <name type="scientific">Trabulsiella guamensis ATCC 49490</name>
    <dbReference type="NCBI Taxonomy" id="1005994"/>
    <lineage>
        <taxon>Bacteria</taxon>
        <taxon>Pseudomonadati</taxon>
        <taxon>Pseudomonadota</taxon>
        <taxon>Gammaproteobacteria</taxon>
        <taxon>Enterobacterales</taxon>
        <taxon>Enterobacteriaceae</taxon>
        <taxon>Trabulsiella</taxon>
    </lineage>
</organism>
<protein>
    <submittedName>
        <fullName evidence="1">Uncharacterized protein</fullName>
    </submittedName>
</protein>
<sequence length="65" mass="7533">MAESMLLSRIASCNCIAKLELLHTLICRNIPAKDRGQYILALNTRHDELASVIYYERDYLDLETF</sequence>
<name>A0A085AHC7_9ENTR</name>
<evidence type="ECO:0000313" key="1">
    <source>
        <dbReference type="EMBL" id="KFC09622.1"/>
    </source>
</evidence>
<proteinExistence type="predicted"/>
<comment type="caution">
    <text evidence="1">The sequence shown here is derived from an EMBL/GenBank/DDBJ whole genome shotgun (WGS) entry which is preliminary data.</text>
</comment>
<dbReference type="OrthoDB" id="6626710at2"/>
<dbReference type="Proteomes" id="UP000028630">
    <property type="component" value="Unassembled WGS sequence"/>
</dbReference>
<dbReference type="EMBL" id="JMTB01000037">
    <property type="protein sequence ID" value="KFC09622.1"/>
    <property type="molecule type" value="Genomic_DNA"/>
</dbReference>
<gene>
    <name evidence="1" type="ORF">GTGU_00769</name>
</gene>
<reference evidence="2" key="1">
    <citation type="submission" date="2014-05" db="EMBL/GenBank/DDBJ databases">
        <title>ATOL: Assembling a taxonomically balanced genome-scale reconstruction of the evolutionary history of the Enterobacteriaceae.</title>
        <authorList>
            <person name="Plunkett G. III"/>
            <person name="Neeno-Eckwall E.C."/>
            <person name="Glasner J.D."/>
            <person name="Perna N.T."/>
        </authorList>
    </citation>
    <scope>NUCLEOTIDE SEQUENCE [LARGE SCALE GENOMIC DNA]</scope>
    <source>
        <strain evidence="2">ATCC 49490</strain>
    </source>
</reference>
<dbReference type="AlphaFoldDB" id="A0A085AHC7"/>
<keyword evidence="2" id="KW-1185">Reference proteome</keyword>
<evidence type="ECO:0000313" key="2">
    <source>
        <dbReference type="Proteomes" id="UP000028630"/>
    </source>
</evidence>
<dbReference type="RefSeq" id="WP_038154327.1">
    <property type="nucleotide sequence ID" value="NZ_JMTB01000037.1"/>
</dbReference>
<accession>A0A085AHC7</accession>